<gene>
    <name evidence="2" type="ORF">F7725_001524</name>
</gene>
<evidence type="ECO:0000313" key="2">
    <source>
        <dbReference type="EMBL" id="KAF3842675.1"/>
    </source>
</evidence>
<protein>
    <submittedName>
        <fullName evidence="2">Uncharacterized protein</fullName>
    </submittedName>
</protein>
<feature type="compositionally biased region" description="Basic residues" evidence="1">
    <location>
        <begin position="30"/>
        <end position="41"/>
    </location>
</feature>
<accession>A0A7J5XZU5</accession>
<comment type="caution">
    <text evidence="2">The sequence shown here is derived from an EMBL/GenBank/DDBJ whole genome shotgun (WGS) entry which is preliminary data.</text>
</comment>
<reference evidence="2 3" key="1">
    <citation type="submission" date="2020-03" db="EMBL/GenBank/DDBJ databases">
        <title>Dissostichus mawsoni Genome sequencing and assembly.</title>
        <authorList>
            <person name="Park H."/>
        </authorList>
    </citation>
    <scope>NUCLEOTIDE SEQUENCE [LARGE SCALE GENOMIC DNA]</scope>
    <source>
        <strain evidence="2">DM0001</strain>
        <tissue evidence="2">Muscle</tissue>
    </source>
</reference>
<dbReference type="Proteomes" id="UP000518266">
    <property type="component" value="Unassembled WGS sequence"/>
</dbReference>
<proteinExistence type="predicted"/>
<dbReference type="AlphaFoldDB" id="A0A7J5XZU5"/>
<organism evidence="2 3">
    <name type="scientific">Dissostichus mawsoni</name>
    <name type="common">Antarctic cod</name>
    <dbReference type="NCBI Taxonomy" id="36200"/>
    <lineage>
        <taxon>Eukaryota</taxon>
        <taxon>Metazoa</taxon>
        <taxon>Chordata</taxon>
        <taxon>Craniata</taxon>
        <taxon>Vertebrata</taxon>
        <taxon>Euteleostomi</taxon>
        <taxon>Actinopterygii</taxon>
        <taxon>Neopterygii</taxon>
        <taxon>Teleostei</taxon>
        <taxon>Neoteleostei</taxon>
        <taxon>Acanthomorphata</taxon>
        <taxon>Eupercaria</taxon>
        <taxon>Perciformes</taxon>
        <taxon>Notothenioidei</taxon>
        <taxon>Nototheniidae</taxon>
        <taxon>Dissostichus</taxon>
    </lineage>
</organism>
<name>A0A7J5XZU5_DISMA</name>
<feature type="compositionally biased region" description="Low complexity" evidence="1">
    <location>
        <begin position="1"/>
        <end position="21"/>
    </location>
</feature>
<evidence type="ECO:0000256" key="1">
    <source>
        <dbReference type="SAM" id="MobiDB-lite"/>
    </source>
</evidence>
<evidence type="ECO:0000313" key="3">
    <source>
        <dbReference type="Proteomes" id="UP000518266"/>
    </source>
</evidence>
<keyword evidence="3" id="KW-1185">Reference proteome</keyword>
<dbReference type="EMBL" id="JAAKFY010000018">
    <property type="protein sequence ID" value="KAF3842675.1"/>
    <property type="molecule type" value="Genomic_DNA"/>
</dbReference>
<feature type="region of interest" description="Disordered" evidence="1">
    <location>
        <begin position="1"/>
        <end position="46"/>
    </location>
</feature>
<sequence>MKGKVTAANGGATGTPFPTGFHCSSPKKVGGSHRRRSHRAARVQGESREVFAVSGQTPRSVMAAGSGPGAAGGRDGEDLRQQLYAATLSKFTLYRCSKRLSVLKEAVEEEKSRRTRFVSQCGLKASVTLISSGLSASDCTEQGGGTVRHLTFRVKGHVQGAVGQGEPSVRHKLLFTILVHSEEVNCGRSEDTGNNELSTVLSNV</sequence>